<dbReference type="Proteomes" id="UP000031258">
    <property type="component" value="Unassembled WGS sequence"/>
</dbReference>
<evidence type="ECO:0000313" key="3">
    <source>
        <dbReference type="EMBL" id="KIE04372.1"/>
    </source>
</evidence>
<protein>
    <recommendedName>
        <fullName evidence="2">SpoVT-AbrB domain-containing protein</fullName>
    </recommendedName>
</protein>
<evidence type="ECO:0000313" key="4">
    <source>
        <dbReference type="Proteomes" id="UP000031258"/>
    </source>
</evidence>
<sequence length="85" mass="10171">MYNMADFRTEVDRSGRILIPLELRREINVNTGDTLVLRKIDNEIKLLKYQDVIREIQSFFASRKKEGISMTDEIIRIRREENKVE</sequence>
<evidence type="ECO:0000259" key="2">
    <source>
        <dbReference type="PROSITE" id="PS51740"/>
    </source>
</evidence>
<dbReference type="Gene3D" id="2.10.260.10">
    <property type="match status" value="1"/>
</dbReference>
<keyword evidence="1" id="KW-0238">DNA-binding</keyword>
<dbReference type="InterPro" id="IPR007159">
    <property type="entry name" value="SpoVT-AbrB_dom"/>
</dbReference>
<dbReference type="AlphaFoldDB" id="A0A0C1MQR8"/>
<evidence type="ECO:0000256" key="1">
    <source>
        <dbReference type="PROSITE-ProRule" id="PRU01076"/>
    </source>
</evidence>
<accession>A0A0C1MQR8</accession>
<proteinExistence type="predicted"/>
<dbReference type="STRING" id="86105.NF27_IE00080"/>
<dbReference type="Pfam" id="PF04014">
    <property type="entry name" value="MazE_antitoxin"/>
    <property type="match status" value="1"/>
</dbReference>
<gene>
    <name evidence="3" type="ORF">NF27_IE00080</name>
</gene>
<name>A0A0C1MQR8_9RICK</name>
<dbReference type="NCBIfam" id="TIGR01439">
    <property type="entry name" value="lp_hng_hel_AbrB"/>
    <property type="match status" value="1"/>
</dbReference>
<reference evidence="3 4" key="1">
    <citation type="submission" date="2014-11" db="EMBL/GenBank/DDBJ databases">
        <title>A Rickettsiales Symbiont of Amoebae With Ancient Features.</title>
        <authorList>
            <person name="Schulz F."/>
            <person name="Martijn J."/>
            <person name="Wascher F."/>
            <person name="Kostanjsek R."/>
            <person name="Ettema T.J."/>
            <person name="Horn M."/>
        </authorList>
    </citation>
    <scope>NUCLEOTIDE SEQUENCE [LARGE SCALE GENOMIC DNA]</scope>
    <source>
        <strain evidence="3 4">UWC36</strain>
    </source>
</reference>
<dbReference type="GO" id="GO:0003677">
    <property type="term" value="F:DNA binding"/>
    <property type="evidence" value="ECO:0007669"/>
    <property type="project" value="UniProtKB-UniRule"/>
</dbReference>
<comment type="caution">
    <text evidence="3">The sequence shown here is derived from an EMBL/GenBank/DDBJ whole genome shotgun (WGS) entry which is preliminary data.</text>
</comment>
<keyword evidence="4" id="KW-1185">Reference proteome</keyword>
<organism evidence="3 4">
    <name type="scientific">Candidatus Jidaibacter acanthamoebae</name>
    <dbReference type="NCBI Taxonomy" id="86105"/>
    <lineage>
        <taxon>Bacteria</taxon>
        <taxon>Pseudomonadati</taxon>
        <taxon>Pseudomonadota</taxon>
        <taxon>Alphaproteobacteria</taxon>
        <taxon>Rickettsiales</taxon>
        <taxon>Candidatus Midichloriaceae</taxon>
        <taxon>Candidatus Jidaibacter</taxon>
    </lineage>
</organism>
<dbReference type="PROSITE" id="PS51740">
    <property type="entry name" value="SPOVT_ABRB"/>
    <property type="match status" value="1"/>
</dbReference>
<dbReference type="EMBL" id="JSWE01000198">
    <property type="protein sequence ID" value="KIE04372.1"/>
    <property type="molecule type" value="Genomic_DNA"/>
</dbReference>
<dbReference type="SUPFAM" id="SSF89447">
    <property type="entry name" value="AbrB/MazE/MraZ-like"/>
    <property type="match status" value="1"/>
</dbReference>
<dbReference type="SMART" id="SM00966">
    <property type="entry name" value="SpoVT_AbrB"/>
    <property type="match status" value="1"/>
</dbReference>
<feature type="domain" description="SpoVT-AbrB" evidence="2">
    <location>
        <begin position="6"/>
        <end position="51"/>
    </location>
</feature>
<dbReference type="InterPro" id="IPR037914">
    <property type="entry name" value="SpoVT-AbrB_sf"/>
</dbReference>